<dbReference type="Proteomes" id="UP000321058">
    <property type="component" value="Unassembled WGS sequence"/>
</dbReference>
<reference evidence="2 3" key="1">
    <citation type="submission" date="2019-07" db="EMBL/GenBank/DDBJ databases">
        <title>Whole genome shotgun sequence of Reyranella soli NBRC 108950.</title>
        <authorList>
            <person name="Hosoyama A."/>
            <person name="Uohara A."/>
            <person name="Ohji S."/>
            <person name="Ichikawa N."/>
        </authorList>
    </citation>
    <scope>NUCLEOTIDE SEQUENCE [LARGE SCALE GENOMIC DNA]</scope>
    <source>
        <strain evidence="2 3">NBRC 108950</strain>
    </source>
</reference>
<dbReference type="AlphaFoldDB" id="A0A512NC59"/>
<evidence type="ECO:0000256" key="1">
    <source>
        <dbReference type="SAM" id="MobiDB-lite"/>
    </source>
</evidence>
<name>A0A512NC59_9HYPH</name>
<protein>
    <submittedName>
        <fullName evidence="2">Uncharacterized protein</fullName>
    </submittedName>
</protein>
<organism evidence="2 3">
    <name type="scientific">Reyranella soli</name>
    <dbReference type="NCBI Taxonomy" id="1230389"/>
    <lineage>
        <taxon>Bacteria</taxon>
        <taxon>Pseudomonadati</taxon>
        <taxon>Pseudomonadota</taxon>
        <taxon>Alphaproteobacteria</taxon>
        <taxon>Hyphomicrobiales</taxon>
        <taxon>Reyranellaceae</taxon>
        <taxon>Reyranella</taxon>
    </lineage>
</organism>
<dbReference type="RefSeq" id="WP_147150597.1">
    <property type="nucleotide sequence ID" value="NZ_BKAJ01000066.1"/>
</dbReference>
<gene>
    <name evidence="2" type="ORF">RSO01_36810</name>
</gene>
<evidence type="ECO:0000313" key="3">
    <source>
        <dbReference type="Proteomes" id="UP000321058"/>
    </source>
</evidence>
<dbReference type="OrthoDB" id="163768at2"/>
<feature type="region of interest" description="Disordered" evidence="1">
    <location>
        <begin position="56"/>
        <end position="75"/>
    </location>
</feature>
<proteinExistence type="predicted"/>
<accession>A0A512NC59</accession>
<evidence type="ECO:0000313" key="2">
    <source>
        <dbReference type="EMBL" id="GEP56515.1"/>
    </source>
</evidence>
<dbReference type="EMBL" id="BKAJ01000066">
    <property type="protein sequence ID" value="GEP56515.1"/>
    <property type="molecule type" value="Genomic_DNA"/>
</dbReference>
<sequence length="75" mass="7880">MIVAGTTAFLARAWLQAERAAIAAQIGGPKPVAAPAVQVLVARNALRTGQLIKPEDRSAELRRNPNFFPQSAASG</sequence>
<comment type="caution">
    <text evidence="2">The sequence shown here is derived from an EMBL/GenBank/DDBJ whole genome shotgun (WGS) entry which is preliminary data.</text>
</comment>
<keyword evidence="3" id="KW-1185">Reference proteome</keyword>